<evidence type="ECO:0000256" key="4">
    <source>
        <dbReference type="SAM" id="MobiDB-lite"/>
    </source>
</evidence>
<keyword evidence="2 3" id="KW-0378">Hydrolase</keyword>
<comment type="similarity">
    <text evidence="1 3">Belongs to the type-B carboxylesterase/lipase family.</text>
</comment>
<dbReference type="AlphaFoldDB" id="A0A1H1PHA5"/>
<organism evidence="6 7">
    <name type="scientific">Microterricola viridarii</name>
    <dbReference type="NCBI Taxonomy" id="412690"/>
    <lineage>
        <taxon>Bacteria</taxon>
        <taxon>Bacillati</taxon>
        <taxon>Actinomycetota</taxon>
        <taxon>Actinomycetes</taxon>
        <taxon>Micrococcales</taxon>
        <taxon>Microbacteriaceae</taxon>
        <taxon>Microterricola</taxon>
    </lineage>
</organism>
<name>A0A1H1PHA5_9MICO</name>
<keyword evidence="7" id="KW-1185">Reference proteome</keyword>
<evidence type="ECO:0000313" key="6">
    <source>
        <dbReference type="EMBL" id="SDS10626.1"/>
    </source>
</evidence>
<dbReference type="InterPro" id="IPR029058">
    <property type="entry name" value="AB_hydrolase_fold"/>
</dbReference>
<dbReference type="STRING" id="412690.SAMN04489834_0872"/>
<evidence type="ECO:0000256" key="1">
    <source>
        <dbReference type="ARBA" id="ARBA00005964"/>
    </source>
</evidence>
<evidence type="ECO:0000313" key="7">
    <source>
        <dbReference type="Proteomes" id="UP000181956"/>
    </source>
</evidence>
<accession>A0A1H1PHA5</accession>
<reference evidence="7" key="1">
    <citation type="submission" date="2016-10" db="EMBL/GenBank/DDBJ databases">
        <authorList>
            <person name="Varghese N."/>
            <person name="Submissions S."/>
        </authorList>
    </citation>
    <scope>NUCLEOTIDE SEQUENCE [LARGE SCALE GENOMIC DNA]</scope>
    <source>
        <strain evidence="7">DSM 21772</strain>
    </source>
</reference>
<dbReference type="Gene3D" id="3.40.50.1820">
    <property type="entry name" value="alpha/beta hydrolase"/>
    <property type="match status" value="1"/>
</dbReference>
<protein>
    <recommendedName>
        <fullName evidence="3">Carboxylic ester hydrolase</fullName>
        <ecNumber evidence="3">3.1.1.-</ecNumber>
    </recommendedName>
</protein>
<dbReference type="Pfam" id="PF00135">
    <property type="entry name" value="COesterase"/>
    <property type="match status" value="1"/>
</dbReference>
<evidence type="ECO:0000256" key="2">
    <source>
        <dbReference type="ARBA" id="ARBA00022801"/>
    </source>
</evidence>
<dbReference type="EMBL" id="LT629742">
    <property type="protein sequence ID" value="SDS10626.1"/>
    <property type="molecule type" value="Genomic_DNA"/>
</dbReference>
<dbReference type="InterPro" id="IPR019826">
    <property type="entry name" value="Carboxylesterase_B_AS"/>
</dbReference>
<feature type="region of interest" description="Disordered" evidence="4">
    <location>
        <begin position="56"/>
        <end position="87"/>
    </location>
</feature>
<feature type="domain" description="Carboxylesterase type B" evidence="5">
    <location>
        <begin position="8"/>
        <end position="487"/>
    </location>
</feature>
<dbReference type="Proteomes" id="UP000181956">
    <property type="component" value="Chromosome I"/>
</dbReference>
<dbReference type="InterPro" id="IPR050309">
    <property type="entry name" value="Type-B_Carboxylest/Lipase"/>
</dbReference>
<evidence type="ECO:0000256" key="3">
    <source>
        <dbReference type="RuleBase" id="RU361235"/>
    </source>
</evidence>
<gene>
    <name evidence="6" type="ORF">SAMN04489834_0872</name>
</gene>
<dbReference type="InterPro" id="IPR002018">
    <property type="entry name" value="CarbesteraseB"/>
</dbReference>
<dbReference type="SUPFAM" id="SSF53474">
    <property type="entry name" value="alpha/beta-Hydrolases"/>
    <property type="match status" value="1"/>
</dbReference>
<dbReference type="GO" id="GO:0016787">
    <property type="term" value="F:hydrolase activity"/>
    <property type="evidence" value="ECO:0007669"/>
    <property type="project" value="UniProtKB-KW"/>
</dbReference>
<sequence>MPSAMQVPHANTSAGALSGIRLTTPHGPVEAFLGVPYATLGPGRLRFAPGRAPDGWAGVRDCSRPGPAVPQNPSPFGSGADSPSSHQDDLHGLNLNIWAPAGAKRGRPVLVWVHGGANIIGSNAEPLHDGAALAADGDLVVVAVNYRLGVFGFLHLERATHGSGLSNGAVHDLITALRWVRDEIAQFGGDPSNVTIGGQSAGAALVGTLLGVPTATGLFHRAIMQSGTAERVHSPAEASAVTCDILRHLGIDGSEASTVFDRPTSELLAAQSAVCLEYESRTVGLSVPFQPVVDGTLLPASPLDAVRAGLNSTVDLLIGTNRNEASLSLAFGPPRDPKELARTLRGEIAADLGGVLGPEQYVRAVQSDVGQRPSEAEALEAYLSDRSYRQPSNRLLEARLGGEGLNFSYLFDWASPAMNGRLGACHGAELPFVFGTLDRPAAAFFVGTQPPPELSSRMMTAWAAFARTGRPGSWATYREGSRHTQVWDENPIGRSDPRPALRALWSTVPAQSRLA</sequence>
<dbReference type="PROSITE" id="PS00122">
    <property type="entry name" value="CARBOXYLESTERASE_B_1"/>
    <property type="match status" value="1"/>
</dbReference>
<dbReference type="EC" id="3.1.1.-" evidence="3"/>
<dbReference type="PANTHER" id="PTHR11559">
    <property type="entry name" value="CARBOXYLESTERASE"/>
    <property type="match status" value="1"/>
</dbReference>
<proteinExistence type="inferred from homology"/>
<evidence type="ECO:0000259" key="5">
    <source>
        <dbReference type="Pfam" id="PF00135"/>
    </source>
</evidence>